<dbReference type="EMBL" id="WOBN01000058">
    <property type="protein sequence ID" value="MUK51435.1"/>
    <property type="molecule type" value="Genomic_DNA"/>
</dbReference>
<keyword evidence="4" id="KW-0540">Nuclease</keyword>
<evidence type="ECO:0000256" key="6">
    <source>
        <dbReference type="ARBA" id="ARBA00022801"/>
    </source>
</evidence>
<dbReference type="RefSeq" id="WP_155656749.1">
    <property type="nucleotide sequence ID" value="NZ_WOBN01000058.1"/>
</dbReference>
<name>A0A844P8A1_ALIFS</name>
<accession>A0A844P8A1</accession>
<organism evidence="8 9">
    <name type="scientific">Aliivibrio fischeri</name>
    <name type="common">Vibrio fischeri</name>
    <dbReference type="NCBI Taxonomy" id="668"/>
    <lineage>
        <taxon>Bacteria</taxon>
        <taxon>Pseudomonadati</taxon>
        <taxon>Pseudomonadota</taxon>
        <taxon>Gammaproteobacteria</taxon>
        <taxon>Vibrionales</taxon>
        <taxon>Vibrionaceae</taxon>
        <taxon>Aliivibrio</taxon>
    </lineage>
</organism>
<feature type="domain" description="Replication gene A protein-like" evidence="7">
    <location>
        <begin position="131"/>
        <end position="412"/>
    </location>
</feature>
<dbReference type="Proteomes" id="UP000448038">
    <property type="component" value="Unassembled WGS sequence"/>
</dbReference>
<dbReference type="GO" id="GO:0004519">
    <property type="term" value="F:endonuclease activity"/>
    <property type="evidence" value="ECO:0007669"/>
    <property type="project" value="UniProtKB-KW"/>
</dbReference>
<evidence type="ECO:0000313" key="8">
    <source>
        <dbReference type="EMBL" id="MUK51435.1"/>
    </source>
</evidence>
<keyword evidence="6" id="KW-0378">Hydrolase</keyword>
<proteinExistence type="inferred from homology"/>
<comment type="function">
    <text evidence="1">Possible endonuclease which induces a single-strand cut and initiates DNA replication.</text>
</comment>
<evidence type="ECO:0000256" key="1">
    <source>
        <dbReference type="ARBA" id="ARBA00003293"/>
    </source>
</evidence>
<evidence type="ECO:0000256" key="3">
    <source>
        <dbReference type="ARBA" id="ARBA00022705"/>
    </source>
</evidence>
<dbReference type="GO" id="GO:0016787">
    <property type="term" value="F:hydrolase activity"/>
    <property type="evidence" value="ECO:0007669"/>
    <property type="project" value="UniProtKB-KW"/>
</dbReference>
<protein>
    <submittedName>
        <fullName evidence="8">Replication endonuclease</fullName>
    </submittedName>
</protein>
<dbReference type="Pfam" id="PF05840">
    <property type="entry name" value="Phage_GPA"/>
    <property type="match status" value="1"/>
</dbReference>
<dbReference type="GO" id="GO:0006260">
    <property type="term" value="P:DNA replication"/>
    <property type="evidence" value="ECO:0007669"/>
    <property type="project" value="UniProtKB-KW"/>
</dbReference>
<evidence type="ECO:0000256" key="5">
    <source>
        <dbReference type="ARBA" id="ARBA00022759"/>
    </source>
</evidence>
<keyword evidence="3" id="KW-0235">DNA replication</keyword>
<evidence type="ECO:0000313" key="9">
    <source>
        <dbReference type="Proteomes" id="UP000448038"/>
    </source>
</evidence>
<dbReference type="InterPro" id="IPR008766">
    <property type="entry name" value="Replication_gene_A-like"/>
</dbReference>
<comment type="caution">
    <text evidence="8">The sequence shown here is derived from an EMBL/GenBank/DDBJ whole genome shotgun (WGS) entry which is preliminary data.</text>
</comment>
<dbReference type="AlphaFoldDB" id="A0A844P8A1"/>
<sequence>MLNVVQSQLGNASYLPPSFFQTNDSKLQAFELPHGGVGNVDYFNLRQSDWRQPVFSTFRKHRDFGNHMVNTFISVCEKKDYFESLRLVQAANDRLCQNGYSSALSDDEIKEMALRKSREFTKIILDIEFTVPRFMRVCRLLETLGLSFSYYTIKRAFNNHELHALVNRACDEIWLRGQLRKKCAYEVEQVARDLSLVQRHKQLYCSDFSVARQRARKSSNRTALEQTVAYDVDNEENYFTLAELSDKSVSNPKIRRSEMFVRLRGFEEIAQESNHKAIFYTLTSPSRFHAVSNGQVNQNWLDANSPTAKDTHDYLLGVWTALRKILDKKKIKIYGMRIAEPHQDGTPHHHLLLFMKPKDRHFVTTQFKRLALIDSPREAGAKKYRFKAEYIDWSKGSAVGYVAKYLSKNIDGEHIEFDKGSSLNGIDAAERVVAWARVNQIRQFQFIGGPSVSVWREMRRLRNEFNEDDVMLNQLNGAERYLLEKVRRAADIGDWKDFCFAMGGVFVKRADQSVKLNYTIHEAVAKMLESGELSPTRFGDMAQGQINGLIFKNVFILTRIRNWKTENKAKFESAQKQIMRGVVDWFDALEQEREYERMCESEYAQYEAHMQYIEQCEAIMLCSSEIYDMCSGGGAVPDTWH</sequence>
<keyword evidence="5 8" id="KW-0255">Endonuclease</keyword>
<reference evidence="8 9" key="1">
    <citation type="submission" date="2019-11" db="EMBL/GenBank/DDBJ databases">
        <title>Using colonization assays and comparative genomics to discover symbiosis behaviors and factors in Vibrio fischeri.</title>
        <authorList>
            <person name="Bongrand C."/>
            <person name="Moriano-Gutierrez S."/>
            <person name="Arevalo P."/>
            <person name="Mcfall-Ngai M."/>
            <person name="Visick K."/>
            <person name="Polz M.F."/>
            <person name="Ruby E.G."/>
        </authorList>
    </citation>
    <scope>NUCLEOTIDE SEQUENCE [LARGE SCALE GENOMIC DNA]</scope>
    <source>
        <strain evidence="9">emors.4.1</strain>
    </source>
</reference>
<evidence type="ECO:0000259" key="7">
    <source>
        <dbReference type="Pfam" id="PF05840"/>
    </source>
</evidence>
<comment type="similarity">
    <text evidence="2">Belongs to the phage GPA family.</text>
</comment>
<gene>
    <name evidence="8" type="ORF">GNP88_20305</name>
</gene>
<evidence type="ECO:0000256" key="4">
    <source>
        <dbReference type="ARBA" id="ARBA00022722"/>
    </source>
</evidence>
<evidence type="ECO:0000256" key="2">
    <source>
        <dbReference type="ARBA" id="ARBA00009260"/>
    </source>
</evidence>